<keyword evidence="3" id="KW-1185">Reference proteome</keyword>
<reference evidence="2" key="1">
    <citation type="submission" date="2023-10" db="EMBL/GenBank/DDBJ databases">
        <authorList>
            <person name="Chen Y."/>
            <person name="Shah S."/>
            <person name="Dougan E. K."/>
            <person name="Thang M."/>
            <person name="Chan C."/>
        </authorList>
    </citation>
    <scope>NUCLEOTIDE SEQUENCE [LARGE SCALE GENOMIC DNA]</scope>
</reference>
<feature type="compositionally biased region" description="Low complexity" evidence="1">
    <location>
        <begin position="72"/>
        <end position="87"/>
    </location>
</feature>
<evidence type="ECO:0000313" key="3">
    <source>
        <dbReference type="Proteomes" id="UP001189429"/>
    </source>
</evidence>
<organism evidence="2 3">
    <name type="scientific">Prorocentrum cordatum</name>
    <dbReference type="NCBI Taxonomy" id="2364126"/>
    <lineage>
        <taxon>Eukaryota</taxon>
        <taxon>Sar</taxon>
        <taxon>Alveolata</taxon>
        <taxon>Dinophyceae</taxon>
        <taxon>Prorocentrales</taxon>
        <taxon>Prorocentraceae</taxon>
        <taxon>Prorocentrum</taxon>
    </lineage>
</organism>
<dbReference type="InterPro" id="IPR012337">
    <property type="entry name" value="RNaseH-like_sf"/>
</dbReference>
<feature type="region of interest" description="Disordered" evidence="1">
    <location>
        <begin position="830"/>
        <end position="893"/>
    </location>
</feature>
<dbReference type="SUPFAM" id="SSF53098">
    <property type="entry name" value="Ribonuclease H-like"/>
    <property type="match status" value="1"/>
</dbReference>
<dbReference type="EMBL" id="CAUYUJ010014699">
    <property type="protein sequence ID" value="CAK0844864.1"/>
    <property type="molecule type" value="Genomic_DNA"/>
</dbReference>
<protein>
    <recommendedName>
        <fullName evidence="4">Integrase catalytic domain-containing protein</fullName>
    </recommendedName>
</protein>
<evidence type="ECO:0000313" key="2">
    <source>
        <dbReference type="EMBL" id="CAK0844864.1"/>
    </source>
</evidence>
<accession>A0ABN9TG92</accession>
<proteinExistence type="predicted"/>
<evidence type="ECO:0008006" key="4">
    <source>
        <dbReference type="Google" id="ProtNLM"/>
    </source>
</evidence>
<name>A0ABN9TG92_9DINO</name>
<evidence type="ECO:0000256" key="1">
    <source>
        <dbReference type="SAM" id="MobiDB-lite"/>
    </source>
</evidence>
<gene>
    <name evidence="2" type="ORF">PCOR1329_LOCUS38838</name>
</gene>
<dbReference type="Proteomes" id="UP001189429">
    <property type="component" value="Unassembled WGS sequence"/>
</dbReference>
<dbReference type="Gene3D" id="3.30.420.10">
    <property type="entry name" value="Ribonuclease H-like superfamily/Ribonuclease H"/>
    <property type="match status" value="1"/>
</dbReference>
<dbReference type="InterPro" id="IPR036397">
    <property type="entry name" value="RNaseH_sf"/>
</dbReference>
<comment type="caution">
    <text evidence="2">The sequence shown here is derived from an EMBL/GenBank/DDBJ whole genome shotgun (WGS) entry which is preliminary data.</text>
</comment>
<feature type="region of interest" description="Disordered" evidence="1">
    <location>
        <begin position="63"/>
        <end position="100"/>
    </location>
</feature>
<feature type="compositionally biased region" description="Pro residues" evidence="1">
    <location>
        <begin position="843"/>
        <end position="858"/>
    </location>
</feature>
<feature type="compositionally biased region" description="Basic and acidic residues" evidence="1">
    <location>
        <begin position="874"/>
        <end position="889"/>
    </location>
</feature>
<sequence length="1389" mass="155756">MSKCAHLDQMRQGSNRVVDLIQCRSCGEILFKHHFAKTSDQLLLQCVRSRQYIHRLETTGTAQPVAPRLNQSSSSDSEATATTTAPTSMPPPSPPGATKKLPEHLSAEVIRKLTDTEVQHIIESERIKIRQEEQQRLAKEILQKGLIDTPTDPTEVDDRARPSKRLGVSQMPKAESIPVPEAAETYGRLDLAEVACVSDSRLTHAMIEQGGKAERFSNWNGYDFSTRSGAEKLVKALRVKRPRRVWFSPPCGAECPWQNLNPVTAESEKKLIKTRRIQRNVKWAIGQLLNEGFCDIYLEQSGRCRSWTGNFKELKDWHIATTDPQFEKKVGRTCLDLHLHMPLEGGTRVALSANYPVNLCRRIAQHFMTRATSDEALAYLVQAHNELDDELCAAGYRVKEKAQAVKYQLLILTKLEMLKSLQEARSVQNCTKAELRELEAIIAHIHRNFGHCSMSTVSAALKSRKADQKLIDLCSHYECPACKAAQRFQMRPIASSEPTLPAPGTEMGCDNFYWTHPRRAYQIRGTLCADYGSRFTQTSIHCQKGVEEHCGNTTAKEMKEVVLKDWIHHYGKPEVFRTDPEGCFKQVEQRAWVSGNGMERRPEPGEAHWRMGVIERCIETVKEIATRLAWELPDDTDPADIFRWACVANNDLMRHQGYSPMMLMMGRTPSGQGLEQVENPSVLSANVVGKHFQEVTRIKAAAYKARVDHYLSEKTKRALLAKARPFKTWEPGEKAHYWRGAKGNSHKTRPGIAGRFHGPATVLMQEREMKNGVAVRRGVVWLVDGDRLVRAAAAHLRTTTKAERTLESISAGSSDHFKKILQELTKGAYDDVVDQPGPGEWVSPPPMPAQNPAEPAPTPTRDQIDESEPPPEGYNKREASKEPSEDPDPKRHRADFAGYVGHLRQKAPTLVMPELGRAEPESEGSANWVSPWEHDQKTKASDLVGFAGEDEPNLAIMIGFALEESDMDQLSRRPDKALAAMVKQNKVEVKLKNLTAEDREKLPIAKGNEIKSFLKYRVCEAASRAGVHPGALMKMRWVITRKETGDLKELVEIDIPAHRRRDPEQPVTSSEATRLRAAFGQLMWLATQGVPLIGAELSLLLAYSNSATVNTLLQANKLIRRTKFEATKELIMEKHANPCVVGYSDAAWNVRRDGSSQGGFLIFLTDYTLMQNREAPISLLAWASAKLPRVCRSSSAAEVQAASEAQEELEFCRLLLSEILLGPAPLKQWTSSCAKIPGALVLDCRGVFDALDRSESSALGMKDKRSALEALALKRGMAATSTSLRWCHSGAQLSDCMTKNSEKARASYNLWQQRGTWKLIYDAKFISEKQRRQRGLQTLDQATYFAVDDDDAWQLYPEDLEIEEEADIPQDFRLPEAVSVMRHDATSVQ</sequence>